<accession>A0ABC9DWX9</accession>
<proteinExistence type="inferred from homology"/>
<evidence type="ECO:0000313" key="7">
    <source>
        <dbReference type="Proteomes" id="UP001497457"/>
    </source>
</evidence>
<keyword evidence="4 5" id="KW-0349">Heme</keyword>
<dbReference type="Proteomes" id="UP001497457">
    <property type="component" value="Chromosome 35b"/>
</dbReference>
<keyword evidence="2 4" id="KW-0479">Metal-binding</keyword>
<gene>
    <name evidence="6" type="ORF">URODEC1_LOCUS89788</name>
</gene>
<reference evidence="6 7" key="2">
    <citation type="submission" date="2024-10" db="EMBL/GenBank/DDBJ databases">
        <authorList>
            <person name="Ryan C."/>
        </authorList>
    </citation>
    <scope>NUCLEOTIDE SEQUENCE [LARGE SCALE GENOMIC DNA]</scope>
</reference>
<dbReference type="SUPFAM" id="SSF48264">
    <property type="entry name" value="Cytochrome P450"/>
    <property type="match status" value="1"/>
</dbReference>
<evidence type="ECO:0008006" key="8">
    <source>
        <dbReference type="Google" id="ProtNLM"/>
    </source>
</evidence>
<dbReference type="PANTHER" id="PTHR47955:SF21">
    <property type="entry name" value="OS06G0642300 PROTEIN"/>
    <property type="match status" value="1"/>
</dbReference>
<dbReference type="AlphaFoldDB" id="A0ABC9DWX9"/>
<name>A0ABC9DWX9_9POAL</name>
<evidence type="ECO:0000256" key="3">
    <source>
        <dbReference type="ARBA" id="ARBA00023004"/>
    </source>
</evidence>
<evidence type="ECO:0000313" key="6">
    <source>
        <dbReference type="EMBL" id="CAL5047191.1"/>
    </source>
</evidence>
<evidence type="ECO:0000256" key="2">
    <source>
        <dbReference type="ARBA" id="ARBA00022723"/>
    </source>
</evidence>
<organism evidence="6 7">
    <name type="scientific">Urochloa decumbens</name>
    <dbReference type="NCBI Taxonomy" id="240449"/>
    <lineage>
        <taxon>Eukaryota</taxon>
        <taxon>Viridiplantae</taxon>
        <taxon>Streptophyta</taxon>
        <taxon>Embryophyta</taxon>
        <taxon>Tracheophyta</taxon>
        <taxon>Spermatophyta</taxon>
        <taxon>Magnoliopsida</taxon>
        <taxon>Liliopsida</taxon>
        <taxon>Poales</taxon>
        <taxon>Poaceae</taxon>
        <taxon>PACMAD clade</taxon>
        <taxon>Panicoideae</taxon>
        <taxon>Panicodae</taxon>
        <taxon>Paniceae</taxon>
        <taxon>Melinidinae</taxon>
        <taxon>Urochloa</taxon>
    </lineage>
</organism>
<comment type="similarity">
    <text evidence="1 5">Belongs to the cytochrome P450 family.</text>
</comment>
<keyword evidence="3 4" id="KW-0408">Iron</keyword>
<dbReference type="Pfam" id="PF00067">
    <property type="entry name" value="p450"/>
    <property type="match status" value="1"/>
</dbReference>
<protein>
    <recommendedName>
        <fullName evidence="8">Cytochrome P450</fullName>
    </recommendedName>
</protein>
<dbReference type="InterPro" id="IPR036396">
    <property type="entry name" value="Cyt_P450_sf"/>
</dbReference>
<comment type="cofactor">
    <cofactor evidence="4">
        <name>heme</name>
        <dbReference type="ChEBI" id="CHEBI:30413"/>
    </cofactor>
</comment>
<keyword evidence="7" id="KW-1185">Reference proteome</keyword>
<keyword evidence="5" id="KW-0560">Oxidoreductase</keyword>
<evidence type="ECO:0000256" key="5">
    <source>
        <dbReference type="RuleBase" id="RU000461"/>
    </source>
</evidence>
<dbReference type="InterPro" id="IPR001128">
    <property type="entry name" value="Cyt_P450"/>
</dbReference>
<dbReference type="GO" id="GO:0046872">
    <property type="term" value="F:metal ion binding"/>
    <property type="evidence" value="ECO:0007669"/>
    <property type="project" value="UniProtKB-KW"/>
</dbReference>
<evidence type="ECO:0000256" key="1">
    <source>
        <dbReference type="ARBA" id="ARBA00010617"/>
    </source>
</evidence>
<dbReference type="EMBL" id="OZ075145">
    <property type="protein sequence ID" value="CAL5047191.1"/>
    <property type="molecule type" value="Genomic_DNA"/>
</dbReference>
<reference evidence="7" key="1">
    <citation type="submission" date="2024-06" db="EMBL/GenBank/DDBJ databases">
        <authorList>
            <person name="Ryan C."/>
        </authorList>
    </citation>
    <scope>NUCLEOTIDE SEQUENCE [LARGE SCALE GENOMIC DNA]</scope>
</reference>
<feature type="binding site" description="axial binding residue" evidence="4">
    <location>
        <position position="466"/>
    </location>
    <ligand>
        <name>heme</name>
        <dbReference type="ChEBI" id="CHEBI:30413"/>
    </ligand>
    <ligandPart>
        <name>Fe</name>
        <dbReference type="ChEBI" id="CHEBI:18248"/>
    </ligandPart>
</feature>
<dbReference type="PROSITE" id="PS00086">
    <property type="entry name" value="CYTOCHROME_P450"/>
    <property type="match status" value="1"/>
</dbReference>
<dbReference type="FunFam" id="1.10.630.10:FF:000064">
    <property type="entry name" value="Cytochrome P450 monooxygenase"/>
    <property type="match status" value="1"/>
</dbReference>
<keyword evidence="5" id="KW-0503">Monooxygenase</keyword>
<dbReference type="PRINTS" id="PR00385">
    <property type="entry name" value="P450"/>
</dbReference>
<dbReference type="GO" id="GO:0004497">
    <property type="term" value="F:monooxygenase activity"/>
    <property type="evidence" value="ECO:0007669"/>
    <property type="project" value="UniProtKB-KW"/>
</dbReference>
<sequence length="531" mass="59556">MELFPWPWCFYMLLLLILLPALVLLLVLQCHPTPRRYSAPGTGTRLPPGPWRLPVIGSLHHLLATNNPRLVHRALADLARRWDAPVMYLRLGELHFAVVSSADAAREVVREHDANFATRAVTATVAATVGDKVGIVLSPHGATWRRLRRICAAELLSARRVRSFRPVREHEAARLAATVAAAAAAAGERRYQLVNVSEVASRFVSDTVLRAIMGERFRWRDEFVAALEKAMERGAEFGAADLFPSSRLLRAINYGAVRESMALNAKLFELVDRAIDQRRERKAGLDAAQDGDCLLDVLLRLQEHDDDPDCPLTMATVKAVILDMFGTGSSTTSTTIQWAMLELMKNPKVMRKVQLEIRHAMGCRSRVTEDDLINLKYLKLVIKETLRLHPATSVLFPKASQECCKVLGYDVPKGMLMIMNAWAINRDPKYWDDAEVFKPERFEGSTVDFRGTDFQFLPFGAGRRMCPGMTLAHANIELALATLLYHFDWQLPPGVTPEEVDMDEKFGVDVHPKRDVYLSPVIVVTPAEMES</sequence>
<evidence type="ECO:0000256" key="4">
    <source>
        <dbReference type="PIRSR" id="PIRSR602401-1"/>
    </source>
</evidence>
<dbReference type="Gene3D" id="1.10.630.10">
    <property type="entry name" value="Cytochrome P450"/>
    <property type="match status" value="1"/>
</dbReference>
<dbReference type="InterPro" id="IPR002401">
    <property type="entry name" value="Cyt_P450_E_grp-I"/>
</dbReference>
<dbReference type="PANTHER" id="PTHR47955">
    <property type="entry name" value="CYTOCHROME P450 FAMILY 71 PROTEIN"/>
    <property type="match status" value="1"/>
</dbReference>
<dbReference type="PRINTS" id="PR00463">
    <property type="entry name" value="EP450I"/>
</dbReference>
<dbReference type="InterPro" id="IPR017972">
    <property type="entry name" value="Cyt_P450_CS"/>
</dbReference>